<organism evidence="1 2">
    <name type="scientific">Ophiocordyceps polyrhachis-furcata BCC 54312</name>
    <dbReference type="NCBI Taxonomy" id="1330021"/>
    <lineage>
        <taxon>Eukaryota</taxon>
        <taxon>Fungi</taxon>
        <taxon>Dikarya</taxon>
        <taxon>Ascomycota</taxon>
        <taxon>Pezizomycotina</taxon>
        <taxon>Sordariomycetes</taxon>
        <taxon>Hypocreomycetidae</taxon>
        <taxon>Hypocreales</taxon>
        <taxon>Ophiocordycipitaceae</taxon>
        <taxon>Ophiocordyceps</taxon>
    </lineage>
</organism>
<reference evidence="1 2" key="1">
    <citation type="journal article" date="2015" name="BMC Genomics">
        <title>Insights from the genome of Ophiocordyceps polyrhachis-furcata to pathogenicity and host specificity in insect fungi.</title>
        <authorList>
            <person name="Wichadakul D."/>
            <person name="Kobmoo N."/>
            <person name="Ingsriswang S."/>
            <person name="Tangphatsornruang S."/>
            <person name="Chantasingh D."/>
            <person name="Luangsa-ard J.J."/>
            <person name="Eurwilaichitr L."/>
        </authorList>
    </citation>
    <scope>NUCLEOTIDE SEQUENCE [LARGE SCALE GENOMIC DNA]</scope>
    <source>
        <strain evidence="1 2">BCC 54312</strain>
    </source>
</reference>
<proteinExistence type="predicted"/>
<dbReference type="Proteomes" id="UP000253664">
    <property type="component" value="Unassembled WGS sequence"/>
</dbReference>
<protein>
    <submittedName>
        <fullName evidence="1">Uncharacterized protein</fullName>
    </submittedName>
</protein>
<sequence>MPFLPLLCDVRRPRAGYGRPGVTVSGAPAKLLPTA</sequence>
<evidence type="ECO:0000313" key="1">
    <source>
        <dbReference type="EMBL" id="RCI14010.1"/>
    </source>
</evidence>
<name>A0A367LHX1_9HYPO</name>
<dbReference type="AlphaFoldDB" id="A0A367LHX1"/>
<comment type="caution">
    <text evidence="1">The sequence shown here is derived from an EMBL/GenBank/DDBJ whole genome shotgun (WGS) entry which is preliminary data.</text>
</comment>
<evidence type="ECO:0000313" key="2">
    <source>
        <dbReference type="Proteomes" id="UP000253664"/>
    </source>
</evidence>
<gene>
    <name evidence="1" type="ORF">L249_8132</name>
</gene>
<dbReference type="EMBL" id="LKCN02000005">
    <property type="protein sequence ID" value="RCI14010.1"/>
    <property type="molecule type" value="Genomic_DNA"/>
</dbReference>
<keyword evidence="2" id="KW-1185">Reference proteome</keyword>
<accession>A0A367LHX1</accession>